<proteinExistence type="predicted"/>
<accession>A0A4S4KZX6</accession>
<dbReference type="OrthoDB" id="2019666at2759"/>
<gene>
    <name evidence="1" type="ORF">EW146_g10212</name>
</gene>
<name>A0A4S4KZX6_9AGAM</name>
<reference evidence="1 2" key="1">
    <citation type="submission" date="2019-02" db="EMBL/GenBank/DDBJ databases">
        <title>Genome sequencing of the rare red list fungi Bondarzewia mesenterica.</title>
        <authorList>
            <person name="Buettner E."/>
            <person name="Kellner H."/>
        </authorList>
    </citation>
    <scope>NUCLEOTIDE SEQUENCE [LARGE SCALE GENOMIC DNA]</scope>
    <source>
        <strain evidence="1 2">DSM 108281</strain>
    </source>
</reference>
<protein>
    <submittedName>
        <fullName evidence="1">Uncharacterized protein</fullName>
    </submittedName>
</protein>
<keyword evidence="2" id="KW-1185">Reference proteome</keyword>
<dbReference type="Proteomes" id="UP000310158">
    <property type="component" value="Unassembled WGS sequence"/>
</dbReference>
<comment type="caution">
    <text evidence="1">The sequence shown here is derived from an EMBL/GenBank/DDBJ whole genome shotgun (WGS) entry which is preliminary data.</text>
</comment>
<organism evidence="1 2">
    <name type="scientific">Bondarzewia mesenterica</name>
    <dbReference type="NCBI Taxonomy" id="1095465"/>
    <lineage>
        <taxon>Eukaryota</taxon>
        <taxon>Fungi</taxon>
        <taxon>Dikarya</taxon>
        <taxon>Basidiomycota</taxon>
        <taxon>Agaricomycotina</taxon>
        <taxon>Agaricomycetes</taxon>
        <taxon>Russulales</taxon>
        <taxon>Bondarzewiaceae</taxon>
        <taxon>Bondarzewia</taxon>
    </lineage>
</organism>
<dbReference type="AlphaFoldDB" id="A0A4S4KZX6"/>
<evidence type="ECO:0000313" key="1">
    <source>
        <dbReference type="EMBL" id="THH04297.1"/>
    </source>
</evidence>
<sequence length="255" mass="27745">MSLELCFLPSLSTTTTTTFTMSNTSTVASTQPVTPRPIVLPNSPTSSSLIYIAHDGNEINDALLDRCAKLFSNNYGIWGQSPTATQGPKPGSSPPTFTYPMRLTRMQAVGLGCLAAGFTSRRVDWVTQLVVSVTARKRYIATSLLQMLKLHPIFHGITAIGLVSSHPSACHALSNYTDFSIHSVDMSFCQQNAKSILEASPVDYVSTWSFMAPYSRTIEPLEALAAYRARGKWLLGELLDGHEFLIILPAQGSVL</sequence>
<dbReference type="EMBL" id="SGPL01001183">
    <property type="protein sequence ID" value="THH04297.1"/>
    <property type="molecule type" value="Genomic_DNA"/>
</dbReference>
<evidence type="ECO:0000313" key="2">
    <source>
        <dbReference type="Proteomes" id="UP000310158"/>
    </source>
</evidence>